<feature type="domain" description="Bacterial Pleckstrin homology" evidence="5">
    <location>
        <begin position="212"/>
        <end position="311"/>
    </location>
</feature>
<dbReference type="Gene3D" id="2.30.29.50">
    <property type="entry name" value="Bacterial Pleckstrin homology domain"/>
    <property type="match status" value="1"/>
</dbReference>
<dbReference type="Proteomes" id="UP000277300">
    <property type="component" value="Unassembled WGS sequence"/>
</dbReference>
<evidence type="ECO:0000259" key="6">
    <source>
        <dbReference type="Pfam" id="PF20147"/>
    </source>
</evidence>
<feature type="domain" description="Crinkler effector protein N-terminal" evidence="6">
    <location>
        <begin position="26"/>
        <end position="121"/>
    </location>
</feature>
<keyword evidence="3" id="KW-0964">Secreted</keyword>
<feature type="compositionally biased region" description="Basic and acidic residues" evidence="4">
    <location>
        <begin position="1"/>
        <end position="12"/>
    </location>
</feature>
<dbReference type="CDD" id="cd17039">
    <property type="entry name" value="Ubl_ubiquitin_like"/>
    <property type="match status" value="1"/>
</dbReference>
<organism evidence="7 8">
    <name type="scientific">Phytophthora kernoviae</name>
    <dbReference type="NCBI Taxonomy" id="325452"/>
    <lineage>
        <taxon>Eukaryota</taxon>
        <taxon>Sar</taxon>
        <taxon>Stramenopiles</taxon>
        <taxon>Oomycota</taxon>
        <taxon>Peronosporomycetes</taxon>
        <taxon>Peronosporales</taxon>
        <taxon>Peronosporaceae</taxon>
        <taxon>Phytophthora</taxon>
    </lineage>
</organism>
<sequence>MPIKHEATERPADPPTKLSNTSEDEITLVCVVRNILGRVSTVSINPNATIHEFKKKIHQENASELSHTPTTMLDVFSTKQFTGQWARLNENERMEDVEDPQSVSLLLPTQRIRYYFPFDTPACDSGMVLVVAEATSTFVTSVVPNSKLTALPDFKPTDIEAFEGEEYCRMGYERKKRSAMGNTNTTIKGLAADIAGTTDICKVVADLSDTWAASYLLPEEEILYSLQSVRQEFSFTNRALIKVTAETSTTTKKLVERLEYKSHRIEDVKFQSTGVVDRDCELKLKVGSESFSIDIARDQEVEVKGFYKALVLLGHQQEENEQQWELARQAVSTAADTVKISGTGRESLNQQSDDTLAWMQAQYTRTHPHSYKEIVVSTLDAARAEREKERGVN</sequence>
<dbReference type="InterPro" id="IPR045379">
    <property type="entry name" value="Crinkler_N"/>
</dbReference>
<evidence type="ECO:0000313" key="8">
    <source>
        <dbReference type="Proteomes" id="UP000277300"/>
    </source>
</evidence>
<evidence type="ECO:0000256" key="3">
    <source>
        <dbReference type="ARBA" id="ARBA00022525"/>
    </source>
</evidence>
<feature type="region of interest" description="Disordered" evidence="4">
    <location>
        <begin position="1"/>
        <end position="20"/>
    </location>
</feature>
<dbReference type="GO" id="GO:0043657">
    <property type="term" value="C:host cell"/>
    <property type="evidence" value="ECO:0007669"/>
    <property type="project" value="UniProtKB-SubCell"/>
</dbReference>
<name>A0A3F2S1E1_9STRA</name>
<evidence type="ECO:0000256" key="1">
    <source>
        <dbReference type="ARBA" id="ARBA00004340"/>
    </source>
</evidence>
<gene>
    <name evidence="7" type="ORF">BBP00_00001538</name>
</gene>
<evidence type="ECO:0000256" key="2">
    <source>
        <dbReference type="ARBA" id="ARBA00004613"/>
    </source>
</evidence>
<dbReference type="EMBL" id="MBDO02000022">
    <property type="protein sequence ID" value="RLN67530.1"/>
    <property type="molecule type" value="Genomic_DNA"/>
</dbReference>
<comment type="caution">
    <text evidence="7">The sequence shown here is derived from an EMBL/GenBank/DDBJ whole genome shotgun (WGS) entry which is preliminary data.</text>
</comment>
<accession>A0A3F2S1E1</accession>
<protein>
    <submittedName>
        <fullName evidence="7">Uncharacterized protein</fullName>
    </submittedName>
</protein>
<dbReference type="GO" id="GO:0005576">
    <property type="term" value="C:extracellular region"/>
    <property type="evidence" value="ECO:0007669"/>
    <property type="project" value="UniProtKB-SubCell"/>
</dbReference>
<dbReference type="Gene3D" id="1.10.287.210">
    <property type="match status" value="1"/>
</dbReference>
<reference evidence="7 8" key="1">
    <citation type="submission" date="2018-07" db="EMBL/GenBank/DDBJ databases">
        <title>Genome sequencing of oomycete isolates from Chile give support for New Zealand origin for Phytophthora kernoviae and make available the first Nothophytophthora sp. genome.</title>
        <authorList>
            <person name="Studholme D.J."/>
            <person name="Sanfuentes E."/>
            <person name="Panda P."/>
            <person name="Hill R."/>
            <person name="Sambles C."/>
            <person name="Grant M."/>
            <person name="Williams N.M."/>
            <person name="Mcdougal R.L."/>
        </authorList>
    </citation>
    <scope>NUCLEOTIDE SEQUENCE [LARGE SCALE GENOMIC DNA]</scope>
    <source>
        <strain evidence="7">Chile6</strain>
    </source>
</reference>
<dbReference type="Pfam" id="PF20147">
    <property type="entry name" value="Crinkler"/>
    <property type="match status" value="1"/>
</dbReference>
<comment type="subcellular location">
    <subcellularLocation>
        <location evidence="1">Host cell</location>
    </subcellularLocation>
    <subcellularLocation>
        <location evidence="2">Secreted</location>
    </subcellularLocation>
</comment>
<evidence type="ECO:0000259" key="5">
    <source>
        <dbReference type="Pfam" id="PF08000"/>
    </source>
</evidence>
<dbReference type="Pfam" id="PF08000">
    <property type="entry name" value="bPH_1"/>
    <property type="match status" value="1"/>
</dbReference>
<evidence type="ECO:0000313" key="7">
    <source>
        <dbReference type="EMBL" id="RLN67530.1"/>
    </source>
</evidence>
<dbReference type="PANTHER" id="PTHR35796">
    <property type="entry name" value="HYPOTHETICAL CYTOSOLIC PROTEIN"/>
    <property type="match status" value="1"/>
</dbReference>
<dbReference type="InterPro" id="IPR037063">
    <property type="entry name" value="PHb_sf"/>
</dbReference>
<dbReference type="OrthoDB" id="2096634at2759"/>
<dbReference type="InterPro" id="IPR012544">
    <property type="entry name" value="PHb"/>
</dbReference>
<dbReference type="AlphaFoldDB" id="A0A3F2S1E1"/>
<dbReference type="PANTHER" id="PTHR35796:SF3">
    <property type="entry name" value="BHLH DOMAIN-CONTAINING PROTEIN"/>
    <property type="match status" value="1"/>
</dbReference>
<proteinExistence type="predicted"/>
<dbReference type="SUPFAM" id="SSF50729">
    <property type="entry name" value="PH domain-like"/>
    <property type="match status" value="1"/>
</dbReference>
<evidence type="ECO:0000256" key="4">
    <source>
        <dbReference type="SAM" id="MobiDB-lite"/>
    </source>
</evidence>